<dbReference type="GO" id="GO:0004673">
    <property type="term" value="F:protein histidine kinase activity"/>
    <property type="evidence" value="ECO:0007669"/>
    <property type="project" value="UniProtKB-EC"/>
</dbReference>
<dbReference type="InterPro" id="IPR001867">
    <property type="entry name" value="OmpR/PhoB-type_DNA-bd"/>
</dbReference>
<evidence type="ECO:0000256" key="7">
    <source>
        <dbReference type="ARBA" id="ARBA00023163"/>
    </source>
</evidence>
<dbReference type="PROSITE" id="PS51755">
    <property type="entry name" value="OMPR_PHOB"/>
    <property type="match status" value="1"/>
</dbReference>
<dbReference type="SMART" id="SM00862">
    <property type="entry name" value="Trans_reg_C"/>
    <property type="match status" value="1"/>
</dbReference>
<name>A0A5E6UR92_PSEFL</name>
<evidence type="ECO:0000256" key="8">
    <source>
        <dbReference type="PROSITE-ProRule" id="PRU00169"/>
    </source>
</evidence>
<evidence type="ECO:0000256" key="3">
    <source>
        <dbReference type="ARBA" id="ARBA00022553"/>
    </source>
</evidence>
<dbReference type="AlphaFoldDB" id="A0A5E6UR92"/>
<dbReference type="InterPro" id="IPR036388">
    <property type="entry name" value="WH-like_DNA-bd_sf"/>
</dbReference>
<keyword evidence="12" id="KW-0808">Transferase</keyword>
<feature type="domain" description="OmpR/PhoB-type" evidence="11">
    <location>
        <begin position="204"/>
        <end position="303"/>
    </location>
</feature>
<dbReference type="Gene3D" id="6.10.250.690">
    <property type="match status" value="1"/>
</dbReference>
<evidence type="ECO:0000256" key="6">
    <source>
        <dbReference type="ARBA" id="ARBA00023125"/>
    </source>
</evidence>
<proteinExistence type="predicted"/>
<dbReference type="GO" id="GO:0032993">
    <property type="term" value="C:protein-DNA complex"/>
    <property type="evidence" value="ECO:0007669"/>
    <property type="project" value="TreeGrafter"/>
</dbReference>
<evidence type="ECO:0000313" key="12">
    <source>
        <dbReference type="EMBL" id="VVN07843.1"/>
    </source>
</evidence>
<dbReference type="GO" id="GO:0000156">
    <property type="term" value="F:phosphorelay response regulator activity"/>
    <property type="evidence" value="ECO:0007669"/>
    <property type="project" value="TreeGrafter"/>
</dbReference>
<feature type="modified residue" description="4-aspartylphosphate" evidence="8">
    <location>
        <position position="128"/>
    </location>
</feature>
<sequence length="306" mass="33788">MCLMAVAERDGIVAERYSGCGRKAIISAPQAGWQAALAAGGANGLVVIQLPSLELLANNRVIENQCQKPMNPVAIHHSNILAIEDDPVLGAYLHEELQRGGFQVTWCRNGLDGLETAGRQVFDVVLMDILLPGLNGLDALAQLRRKSATPVILMSALGAEADRITGFQRGADDYLPKPFSMAELQVRIEAILRRVELERRRQAPQPVEPGELRFDDAISDVCLGSNWAGLTPSEYRLLDTLYRSPDEVLSKPLLYQQVLQRGYSRHDRSLDMHVSQIRRKLKAVGYHERQIVTVWGKGYVLSAGEG</sequence>
<dbReference type="SMART" id="SM00448">
    <property type="entry name" value="REC"/>
    <property type="match status" value="1"/>
</dbReference>
<comment type="subcellular location">
    <subcellularLocation>
        <location evidence="1">Cytoplasm</location>
    </subcellularLocation>
</comment>
<dbReference type="Pfam" id="PF00486">
    <property type="entry name" value="Trans_reg_C"/>
    <property type="match status" value="1"/>
</dbReference>
<reference evidence="12 13" key="1">
    <citation type="submission" date="2019-09" db="EMBL/GenBank/DDBJ databases">
        <authorList>
            <person name="Chandra G."/>
            <person name="Truman W A."/>
        </authorList>
    </citation>
    <scope>NUCLEOTIDE SEQUENCE [LARGE SCALE GENOMIC DNA]</scope>
    <source>
        <strain evidence="12">PS631</strain>
    </source>
</reference>
<feature type="domain" description="Response regulatory" evidence="10">
    <location>
        <begin position="79"/>
        <end position="192"/>
    </location>
</feature>
<evidence type="ECO:0000256" key="4">
    <source>
        <dbReference type="ARBA" id="ARBA00023012"/>
    </source>
</evidence>
<dbReference type="PANTHER" id="PTHR48111">
    <property type="entry name" value="REGULATOR OF RPOS"/>
    <property type="match status" value="1"/>
</dbReference>
<evidence type="ECO:0000256" key="1">
    <source>
        <dbReference type="ARBA" id="ARBA00004496"/>
    </source>
</evidence>
<keyword evidence="4" id="KW-0902">Two-component regulatory system</keyword>
<dbReference type="EMBL" id="CABVHF010000014">
    <property type="protein sequence ID" value="VVN07843.1"/>
    <property type="molecule type" value="Genomic_DNA"/>
</dbReference>
<evidence type="ECO:0000256" key="2">
    <source>
        <dbReference type="ARBA" id="ARBA00022490"/>
    </source>
</evidence>
<dbReference type="Gene3D" id="3.40.50.2300">
    <property type="match status" value="1"/>
</dbReference>
<gene>
    <name evidence="12" type="primary">rcsC_16</name>
    <name evidence="12" type="ORF">PS631_03702</name>
</gene>
<dbReference type="Pfam" id="PF00072">
    <property type="entry name" value="Response_reg"/>
    <property type="match status" value="1"/>
</dbReference>
<dbReference type="EC" id="2.7.13.3" evidence="12"/>
<keyword evidence="3 8" id="KW-0597">Phosphoprotein</keyword>
<dbReference type="SUPFAM" id="SSF52172">
    <property type="entry name" value="CheY-like"/>
    <property type="match status" value="1"/>
</dbReference>
<dbReference type="GO" id="GO:0006355">
    <property type="term" value="P:regulation of DNA-templated transcription"/>
    <property type="evidence" value="ECO:0007669"/>
    <property type="project" value="InterPro"/>
</dbReference>
<keyword evidence="2" id="KW-0963">Cytoplasm</keyword>
<evidence type="ECO:0000256" key="9">
    <source>
        <dbReference type="PROSITE-ProRule" id="PRU01091"/>
    </source>
</evidence>
<feature type="DNA-binding region" description="OmpR/PhoB-type" evidence="9">
    <location>
        <begin position="204"/>
        <end position="303"/>
    </location>
</feature>
<keyword evidence="5" id="KW-0805">Transcription regulation</keyword>
<evidence type="ECO:0000259" key="11">
    <source>
        <dbReference type="PROSITE" id="PS51755"/>
    </source>
</evidence>
<dbReference type="InterPro" id="IPR001789">
    <property type="entry name" value="Sig_transdc_resp-reg_receiver"/>
</dbReference>
<dbReference type="CDD" id="cd00383">
    <property type="entry name" value="trans_reg_C"/>
    <property type="match status" value="1"/>
</dbReference>
<dbReference type="InterPro" id="IPR011006">
    <property type="entry name" value="CheY-like_superfamily"/>
</dbReference>
<organism evidence="12 13">
    <name type="scientific">Pseudomonas fluorescens</name>
    <dbReference type="NCBI Taxonomy" id="294"/>
    <lineage>
        <taxon>Bacteria</taxon>
        <taxon>Pseudomonadati</taxon>
        <taxon>Pseudomonadota</taxon>
        <taxon>Gammaproteobacteria</taxon>
        <taxon>Pseudomonadales</taxon>
        <taxon>Pseudomonadaceae</taxon>
        <taxon>Pseudomonas</taxon>
    </lineage>
</organism>
<dbReference type="InterPro" id="IPR039420">
    <property type="entry name" value="WalR-like"/>
</dbReference>
<keyword evidence="12" id="KW-0418">Kinase</keyword>
<protein>
    <submittedName>
        <fullName evidence="12">Sensor histidine kinase RcsC</fullName>
        <ecNumber evidence="12">2.7.13.3</ecNumber>
    </submittedName>
</protein>
<dbReference type="PROSITE" id="PS50110">
    <property type="entry name" value="RESPONSE_REGULATORY"/>
    <property type="match status" value="1"/>
</dbReference>
<keyword evidence="7" id="KW-0804">Transcription</keyword>
<evidence type="ECO:0000259" key="10">
    <source>
        <dbReference type="PROSITE" id="PS50110"/>
    </source>
</evidence>
<dbReference type="Gene3D" id="1.10.10.10">
    <property type="entry name" value="Winged helix-like DNA-binding domain superfamily/Winged helix DNA-binding domain"/>
    <property type="match status" value="1"/>
</dbReference>
<dbReference type="PANTHER" id="PTHR48111:SF39">
    <property type="entry name" value="TRANSCRIPTIONAL REGULATORY PROTEIN CPXR"/>
    <property type="match status" value="1"/>
</dbReference>
<evidence type="ECO:0000256" key="5">
    <source>
        <dbReference type="ARBA" id="ARBA00023015"/>
    </source>
</evidence>
<accession>A0A5E6UR92</accession>
<dbReference type="GO" id="GO:0005829">
    <property type="term" value="C:cytosol"/>
    <property type="evidence" value="ECO:0007669"/>
    <property type="project" value="TreeGrafter"/>
</dbReference>
<keyword evidence="6 9" id="KW-0238">DNA-binding</keyword>
<evidence type="ECO:0000313" key="13">
    <source>
        <dbReference type="Proteomes" id="UP000399692"/>
    </source>
</evidence>
<dbReference type="Proteomes" id="UP000399692">
    <property type="component" value="Unassembled WGS sequence"/>
</dbReference>
<dbReference type="GO" id="GO:0000976">
    <property type="term" value="F:transcription cis-regulatory region binding"/>
    <property type="evidence" value="ECO:0007669"/>
    <property type="project" value="TreeGrafter"/>
</dbReference>